<name>A0A147HSA4_9SPHN</name>
<reference evidence="2 3" key="1">
    <citation type="journal article" date="2016" name="Front. Microbiol.">
        <title>Genomic Resource of Rice Seed Associated Bacteria.</title>
        <authorList>
            <person name="Midha S."/>
            <person name="Bansal K."/>
            <person name="Sharma S."/>
            <person name="Kumar N."/>
            <person name="Patil P.P."/>
            <person name="Chaudhry V."/>
            <person name="Patil P.B."/>
        </authorList>
    </citation>
    <scope>NUCLEOTIDE SEQUENCE [LARGE SCALE GENOMIC DNA]</scope>
    <source>
        <strain evidence="2 3">NS319</strain>
    </source>
</reference>
<dbReference type="AlphaFoldDB" id="A0A147HSA4"/>
<gene>
    <name evidence="2" type="ORF">NS319_17190</name>
</gene>
<evidence type="ECO:0000313" key="2">
    <source>
        <dbReference type="EMBL" id="KTT67369.1"/>
    </source>
</evidence>
<dbReference type="Pfam" id="PF13340">
    <property type="entry name" value="DUF4096"/>
    <property type="match status" value="1"/>
</dbReference>
<feature type="non-terminal residue" evidence="2">
    <location>
        <position position="53"/>
    </location>
</feature>
<organism evidence="2 3">
    <name type="scientific">Sphingomonas sanguinis</name>
    <dbReference type="NCBI Taxonomy" id="33051"/>
    <lineage>
        <taxon>Bacteria</taxon>
        <taxon>Pseudomonadati</taxon>
        <taxon>Pseudomonadota</taxon>
        <taxon>Alphaproteobacteria</taxon>
        <taxon>Sphingomonadales</taxon>
        <taxon>Sphingomonadaceae</taxon>
        <taxon>Sphingomonas</taxon>
    </lineage>
</organism>
<dbReference type="EMBL" id="LDTD01000157">
    <property type="protein sequence ID" value="KTT67369.1"/>
    <property type="molecule type" value="Genomic_DNA"/>
</dbReference>
<comment type="caution">
    <text evidence="2">The sequence shown here is derived from an EMBL/GenBank/DDBJ whole genome shotgun (WGS) entry which is preliminary data.</text>
</comment>
<dbReference type="InterPro" id="IPR052909">
    <property type="entry name" value="Transposase_6_like"/>
</dbReference>
<protein>
    <submittedName>
        <fullName evidence="2">Transposase</fullName>
    </submittedName>
</protein>
<feature type="domain" description="Insertion element IS402-like" evidence="1">
    <location>
        <begin position="6"/>
        <end position="53"/>
    </location>
</feature>
<accession>A0A147HSA4</accession>
<dbReference type="RefSeq" id="WP_153003157.1">
    <property type="nucleotide sequence ID" value="NZ_LDTD01000157.1"/>
</dbReference>
<proteinExistence type="predicted"/>
<evidence type="ECO:0000259" key="1">
    <source>
        <dbReference type="Pfam" id="PF13340"/>
    </source>
</evidence>
<dbReference type="PANTHER" id="PTHR46637">
    <property type="entry name" value="TIS1421-TRANSPOSASE PROTEIN A"/>
    <property type="match status" value="1"/>
</dbReference>
<dbReference type="InterPro" id="IPR025161">
    <property type="entry name" value="IS402-like_dom"/>
</dbReference>
<dbReference type="Proteomes" id="UP000072867">
    <property type="component" value="Unassembled WGS sequence"/>
</dbReference>
<evidence type="ECO:0000313" key="3">
    <source>
        <dbReference type="Proteomes" id="UP000072867"/>
    </source>
</evidence>
<sequence>MSRRTLTDEQWERIAGYLPGREGTRGRSGVDNRLFVDAILWMAGNAARWRDLP</sequence>
<dbReference type="PANTHER" id="PTHR46637:SF1">
    <property type="entry name" value="BLL5188 PROTEIN"/>
    <property type="match status" value="1"/>
</dbReference>